<evidence type="ECO:0000313" key="2">
    <source>
        <dbReference type="Proteomes" id="UP000295807"/>
    </source>
</evidence>
<dbReference type="EMBL" id="SMAD01000002">
    <property type="protein sequence ID" value="TCS89030.1"/>
    <property type="molecule type" value="Genomic_DNA"/>
</dbReference>
<sequence>MGWYISKIIFQVICGDGEHTPQFDEQLRLIQAGNEQEALKKAIEIGLEEQNTFNNSKDESVIWSFIDVAELQRVNELKDKTELYSRIVEPENEENYVGLIELRAERVRSNCERQSIDSLLGSSLSL</sequence>
<comment type="caution">
    <text evidence="1">The sequence shown here is derived from an EMBL/GenBank/DDBJ whole genome shotgun (WGS) entry which is preliminary data.</text>
</comment>
<keyword evidence="2" id="KW-1185">Reference proteome</keyword>
<dbReference type="OrthoDB" id="795527at2"/>
<dbReference type="AlphaFoldDB" id="A0A4R3KX21"/>
<reference evidence="1 2" key="1">
    <citation type="submission" date="2019-03" db="EMBL/GenBank/DDBJ databases">
        <title>Genomic Encyclopedia of Type Strains, Phase IV (KMG-IV): sequencing the most valuable type-strain genomes for metagenomic binning, comparative biology and taxonomic classification.</title>
        <authorList>
            <person name="Goeker M."/>
        </authorList>
    </citation>
    <scope>NUCLEOTIDE SEQUENCE [LARGE SCALE GENOMIC DNA]</scope>
    <source>
        <strain evidence="1 2">DSM 21100</strain>
    </source>
</reference>
<dbReference type="RefSeq" id="WP_132128123.1">
    <property type="nucleotide sequence ID" value="NZ_CP042432.1"/>
</dbReference>
<dbReference type="Pfam" id="PF14119">
    <property type="entry name" value="DUF4288"/>
    <property type="match status" value="1"/>
</dbReference>
<name>A0A4R3KX21_9SPHI</name>
<evidence type="ECO:0000313" key="1">
    <source>
        <dbReference type="EMBL" id="TCS89030.1"/>
    </source>
</evidence>
<dbReference type="Proteomes" id="UP000295807">
    <property type="component" value="Unassembled WGS sequence"/>
</dbReference>
<organism evidence="1 2">
    <name type="scientific">Anseongella ginsenosidimutans</name>
    <dbReference type="NCBI Taxonomy" id="496056"/>
    <lineage>
        <taxon>Bacteria</taxon>
        <taxon>Pseudomonadati</taxon>
        <taxon>Bacteroidota</taxon>
        <taxon>Sphingobacteriia</taxon>
        <taxon>Sphingobacteriales</taxon>
        <taxon>Sphingobacteriaceae</taxon>
        <taxon>Anseongella</taxon>
    </lineage>
</organism>
<gene>
    <name evidence="1" type="ORF">EDD80_102222</name>
</gene>
<accession>A0A4R3KX21</accession>
<proteinExistence type="predicted"/>
<dbReference type="InterPro" id="IPR025630">
    <property type="entry name" value="DUF4288"/>
</dbReference>
<protein>
    <submittedName>
        <fullName evidence="1">Uncharacterized protein DUF4288</fullName>
    </submittedName>
</protein>